<dbReference type="RefSeq" id="WP_072912497.1">
    <property type="nucleotide sequence ID" value="NZ_FRAR01000011.1"/>
</dbReference>
<dbReference type="SMART" id="SM00471">
    <property type="entry name" value="HDc"/>
    <property type="match status" value="2"/>
</dbReference>
<feature type="domain" description="HD-GYP" evidence="1">
    <location>
        <begin position="3"/>
        <end position="192"/>
    </location>
</feature>
<dbReference type="Pfam" id="PF01966">
    <property type="entry name" value="HD"/>
    <property type="match status" value="1"/>
</dbReference>
<reference evidence="3" key="1">
    <citation type="submission" date="2016-11" db="EMBL/GenBank/DDBJ databases">
        <authorList>
            <person name="Varghese N."/>
            <person name="Submissions S."/>
        </authorList>
    </citation>
    <scope>NUCLEOTIDE SEQUENCE [LARGE SCALE GENOMIC DNA]</scope>
    <source>
        <strain evidence="3">DSM 10349</strain>
    </source>
</reference>
<dbReference type="EMBL" id="FRAR01000011">
    <property type="protein sequence ID" value="SHK32344.1"/>
    <property type="molecule type" value="Genomic_DNA"/>
</dbReference>
<dbReference type="InterPro" id="IPR052020">
    <property type="entry name" value="Cyclic_di-GMP/3'3'-cGAMP_PDE"/>
</dbReference>
<dbReference type="PANTHER" id="PTHR45228">
    <property type="entry name" value="CYCLIC DI-GMP PHOSPHODIESTERASE TM_0186-RELATED"/>
    <property type="match status" value="1"/>
</dbReference>
<dbReference type="SUPFAM" id="SSF109604">
    <property type="entry name" value="HD-domain/PDEase-like"/>
    <property type="match status" value="2"/>
</dbReference>
<dbReference type="Proteomes" id="UP000183997">
    <property type="component" value="Unassembled WGS sequence"/>
</dbReference>
<feature type="domain" description="HD-GYP" evidence="1">
    <location>
        <begin position="210"/>
        <end position="406"/>
    </location>
</feature>
<dbReference type="PROSITE" id="PS51832">
    <property type="entry name" value="HD_GYP"/>
    <property type="match status" value="2"/>
</dbReference>
<dbReference type="InterPro" id="IPR003607">
    <property type="entry name" value="HD/PDEase_dom"/>
</dbReference>
<dbReference type="Gene3D" id="1.10.3210.10">
    <property type="entry name" value="Hypothetical protein af1432"/>
    <property type="match status" value="2"/>
</dbReference>
<evidence type="ECO:0000259" key="1">
    <source>
        <dbReference type="PROSITE" id="PS51832"/>
    </source>
</evidence>
<accession>A0A1M6RIT8</accession>
<keyword evidence="3" id="KW-1185">Reference proteome</keyword>
<dbReference type="CDD" id="cd00077">
    <property type="entry name" value="HDc"/>
    <property type="match status" value="2"/>
</dbReference>
<evidence type="ECO:0000313" key="2">
    <source>
        <dbReference type="EMBL" id="SHK32344.1"/>
    </source>
</evidence>
<protein>
    <submittedName>
        <fullName evidence="2">HD domain-containing protein</fullName>
    </submittedName>
</protein>
<dbReference type="Pfam" id="PF13487">
    <property type="entry name" value="HD_5"/>
    <property type="match status" value="1"/>
</dbReference>
<evidence type="ECO:0000313" key="3">
    <source>
        <dbReference type="Proteomes" id="UP000183997"/>
    </source>
</evidence>
<dbReference type="STRING" id="1121421.SAMN02745123_01462"/>
<name>A0A1M6RIT8_9FIRM</name>
<sequence>MTFETNYYKLLSSLSLAMDFGSQGLMRHHQRVALIALQIGKLYGLNQDQLKRLFTAAILHDAGSNTWMEKQQLMDFNTTKTLDHCKKGYQLFYQHPLFHNISDIILYHHDRWDGLCNSSGRSKSEIPIESRIIHLADRIDVLVRDNVYILDQRKQICHTINAESKKLLDPYLIEAFNDLSERECFWLDLHSEFIDDVLAHHCPVITKQLEVLGVMPIAQTMAKIIDFKSPFTRKHSVGVAEVCHFLAQKAGFTSDHCDILKVSGLLHDLGKLGIPDTILDKPGKLTSSEFDIMKRHTYYTYHILKMIDGFETINHYASCHHEKLNGRGYPFKLDGREIKTGARIVAVADIFIALTENRPYRKAMEKKQVVEIIENQAKSGVIDKELSILLLTNYEEALWLDNTVHNK</sequence>
<organism evidence="2 3">
    <name type="scientific">Desulforamulus aeronauticus DSM 10349</name>
    <dbReference type="NCBI Taxonomy" id="1121421"/>
    <lineage>
        <taxon>Bacteria</taxon>
        <taxon>Bacillati</taxon>
        <taxon>Bacillota</taxon>
        <taxon>Clostridia</taxon>
        <taxon>Eubacteriales</taxon>
        <taxon>Peptococcaceae</taxon>
        <taxon>Desulforamulus</taxon>
    </lineage>
</organism>
<dbReference type="AlphaFoldDB" id="A0A1M6RIT8"/>
<gene>
    <name evidence="2" type="ORF">SAMN02745123_01462</name>
</gene>
<dbReference type="PANTHER" id="PTHR45228:SF5">
    <property type="entry name" value="CYCLIC DI-GMP PHOSPHODIESTERASE VC_1348-RELATED"/>
    <property type="match status" value="1"/>
</dbReference>
<dbReference type="InterPro" id="IPR037522">
    <property type="entry name" value="HD_GYP_dom"/>
</dbReference>
<dbReference type="InterPro" id="IPR006674">
    <property type="entry name" value="HD_domain"/>
</dbReference>
<proteinExistence type="predicted"/>